<sequence>MEFILGIAFVGLVAFIAIDRPIVFMEFKDGELTKQKGKIPSGFLYDCQEIGKKWPFTGKIKVYRNSFNPGKLVLSKNIDKKVQQRIRNVFPEKSFKL</sequence>
<name>A0A4Q0YSS6_9GAMM</name>
<dbReference type="Pfam" id="PF12321">
    <property type="entry name" value="DUF3634"/>
    <property type="match status" value="1"/>
</dbReference>
<reference evidence="1 2" key="1">
    <citation type="submission" date="2017-10" db="EMBL/GenBank/DDBJ databases">
        <title>Nyctiphanis sp. nov., isolated from the stomach of the euphausiid Nyctiphanes simplex (Hansen, 1911) in the Gulf of California.</title>
        <authorList>
            <person name="Gomez-Gil B."/>
            <person name="Aguilar-Mendez M."/>
            <person name="Lopez-Cortes A."/>
            <person name="Gomez-Gutierrez J."/>
            <person name="Roque A."/>
            <person name="Lang E."/>
            <person name="Gonzalez-Castillo A."/>
        </authorList>
    </citation>
    <scope>NUCLEOTIDE SEQUENCE [LARGE SCALE GENOMIC DNA]</scope>
    <source>
        <strain evidence="1 2">CAIM 600</strain>
    </source>
</reference>
<organism evidence="1 2">
    <name type="scientific">Veronia nyctiphanis</name>
    <dbReference type="NCBI Taxonomy" id="1278244"/>
    <lineage>
        <taxon>Bacteria</taxon>
        <taxon>Pseudomonadati</taxon>
        <taxon>Pseudomonadota</taxon>
        <taxon>Gammaproteobacteria</taxon>
        <taxon>Vibrionales</taxon>
        <taxon>Vibrionaceae</taxon>
        <taxon>Veronia</taxon>
    </lineage>
</organism>
<comment type="caution">
    <text evidence="1">The sequence shown here is derived from an EMBL/GenBank/DDBJ whole genome shotgun (WGS) entry which is preliminary data.</text>
</comment>
<protein>
    <recommendedName>
        <fullName evidence="3">DUF3634 domain-containing protein</fullName>
    </recommendedName>
</protein>
<accession>A0A4Q0YSS6</accession>
<dbReference type="Proteomes" id="UP000290287">
    <property type="component" value="Unassembled WGS sequence"/>
</dbReference>
<evidence type="ECO:0000313" key="2">
    <source>
        <dbReference type="Proteomes" id="UP000290287"/>
    </source>
</evidence>
<dbReference type="InterPro" id="IPR022090">
    <property type="entry name" value="DUF3634"/>
</dbReference>
<evidence type="ECO:0000313" key="1">
    <source>
        <dbReference type="EMBL" id="RXJ74307.1"/>
    </source>
</evidence>
<dbReference type="OrthoDB" id="6264785at2"/>
<dbReference type="EMBL" id="PEIB01000003">
    <property type="protein sequence ID" value="RXJ74307.1"/>
    <property type="molecule type" value="Genomic_DNA"/>
</dbReference>
<evidence type="ECO:0008006" key="3">
    <source>
        <dbReference type="Google" id="ProtNLM"/>
    </source>
</evidence>
<keyword evidence="2" id="KW-1185">Reference proteome</keyword>
<proteinExistence type="predicted"/>
<gene>
    <name evidence="1" type="ORF">CS022_04445</name>
</gene>
<dbReference type="AlphaFoldDB" id="A0A4Q0YSS6"/>
<dbReference type="RefSeq" id="WP_129121270.1">
    <property type="nucleotide sequence ID" value="NZ_PEIB01000003.1"/>
</dbReference>